<dbReference type="Proteomes" id="UP001642540">
    <property type="component" value="Unassembled WGS sequence"/>
</dbReference>
<comment type="caution">
    <text evidence="5">The sequence shown here is derived from an EMBL/GenBank/DDBJ whole genome shotgun (WGS) entry which is preliminary data.</text>
</comment>
<dbReference type="Pfam" id="PF00501">
    <property type="entry name" value="AMP-binding"/>
    <property type="match status" value="1"/>
</dbReference>
<sequence length="1015" mass="114581">MNRPPTYKPPSSSSCFHFPLVAEEFDPNDSILPVISNPLSPQAFRLQGQVHKASINGHLSIASLLSNAFLQPEFPTTSNAIIQSGQLGLTFAQIDLISRRVAVIISSLVIQPGSEYQVSTNNDGDSVVMIIIDHEHHVDECLLVIIFAILRLGATYMVVNKHDLTSDVKSWKELLALVEPIIIISQSDPHEMSFSIRQEVTAISRENFDDNLEGDYPKEFIRNAKNKDKINNNTKDKNNNINGSASRSSSATGDSISVTEEMNASATFALMKRIRSSFKSSSFQPLAISCKCIWDLSLELKMPQELELPIIHFKSEVPLGQRTAFIFRCHDPSSAKSRWCRLGHRALRNRISWERLEFPMNGSEKCCLTFPLTDPRSLVQIFSSFIHAKPLLIEEDETDINLLLRKLGKEKQIHRIELTPKKLNLLLDAAVECGSEVSLHRVKTWFVSGTYFPPSLAKYFFKVVTTNDALLIPMYGKAEVLWCASYNMFANVVEVNKWTVDKGTRLSMGVPVTNTSIYILDERTFKFCPMGQKGEVCIGGSMVPTNGYAGAPVFGRYNVFFQTGNLGRVIQDRWGNKQLLVETTVDSRVNLNGKLIDLDELSRKIKQYKTVIDAFAFGCRRGRDLPVIVVAVTIRTTGQLDKLEQKIFELEPMVSCCFHLNNIPMFPDGQVDLKELRASYFKFLGKCNLREWDKIFEPRYPNQIFKRPSDTFAKNIQIVCKAVAFSLGISVAEVIDNVEENFWNIGGTPLRAILTVKSCLCQGKRLSVEDFVIANRIADLTRRLTLAEKDEGKWNQGVYLTKRNFIYSKMTRKDRKDLQEILFANLSQSVDTNNRRKEIGKYCTGLLDIFDNALSAVGLTAETREVVGVAFNYKGCIKSHYLLPQIEEGIELFNMILQSSKHLMKGIENRNIAKSYLISLKNTDLSPAQSVLVTRDLIKESVKNAESTGCQAFLLCTVDPLIQEICCSLLGFEVLSEMQLNLYKNKRLQKPFIHLDDHQIVGAYWKRIFGSSEEP</sequence>
<dbReference type="InterPro" id="IPR042099">
    <property type="entry name" value="ANL_N_sf"/>
</dbReference>
<keyword evidence="1" id="KW-0596">Phosphopantetheine</keyword>
<feature type="compositionally biased region" description="Basic and acidic residues" evidence="3">
    <location>
        <begin position="223"/>
        <end position="238"/>
    </location>
</feature>
<organism evidence="5 6">
    <name type="scientific">Orchesella dallaii</name>
    <dbReference type="NCBI Taxonomy" id="48710"/>
    <lineage>
        <taxon>Eukaryota</taxon>
        <taxon>Metazoa</taxon>
        <taxon>Ecdysozoa</taxon>
        <taxon>Arthropoda</taxon>
        <taxon>Hexapoda</taxon>
        <taxon>Collembola</taxon>
        <taxon>Entomobryomorpha</taxon>
        <taxon>Entomobryoidea</taxon>
        <taxon>Orchesellidae</taxon>
        <taxon>Orchesellinae</taxon>
        <taxon>Orchesella</taxon>
    </lineage>
</organism>
<reference evidence="5 6" key="1">
    <citation type="submission" date="2024-08" db="EMBL/GenBank/DDBJ databases">
        <authorList>
            <person name="Cucini C."/>
            <person name="Frati F."/>
        </authorList>
    </citation>
    <scope>NUCLEOTIDE SEQUENCE [LARGE SCALE GENOMIC DNA]</scope>
</reference>
<keyword evidence="6" id="KW-1185">Reference proteome</keyword>
<name>A0ABP1Q7W6_9HEXA</name>
<evidence type="ECO:0000256" key="1">
    <source>
        <dbReference type="ARBA" id="ARBA00022450"/>
    </source>
</evidence>
<feature type="compositionally biased region" description="Low complexity" evidence="3">
    <location>
        <begin position="239"/>
        <end position="256"/>
    </location>
</feature>
<evidence type="ECO:0000313" key="5">
    <source>
        <dbReference type="EMBL" id="CAL8091281.1"/>
    </source>
</evidence>
<keyword evidence="2" id="KW-0597">Phosphoprotein</keyword>
<dbReference type="InterPro" id="IPR000873">
    <property type="entry name" value="AMP-dep_synth/lig_dom"/>
</dbReference>
<dbReference type="PANTHER" id="PTHR44845:SF6">
    <property type="entry name" value="BETA-ALANINE-ACTIVATING ENZYME"/>
    <property type="match status" value="1"/>
</dbReference>
<feature type="domain" description="AMP-dependent synthetase/ligase" evidence="4">
    <location>
        <begin position="344"/>
        <end position="543"/>
    </location>
</feature>
<feature type="region of interest" description="Disordered" evidence="3">
    <location>
        <begin position="223"/>
        <end position="256"/>
    </location>
</feature>
<evidence type="ECO:0000313" key="6">
    <source>
        <dbReference type="Proteomes" id="UP001642540"/>
    </source>
</evidence>
<gene>
    <name evidence="5" type="ORF">ODALV1_LOCUS7890</name>
</gene>
<dbReference type="Gene3D" id="3.40.630.30">
    <property type="match status" value="1"/>
</dbReference>
<evidence type="ECO:0000256" key="3">
    <source>
        <dbReference type="SAM" id="MobiDB-lite"/>
    </source>
</evidence>
<dbReference type="PANTHER" id="PTHR44845">
    <property type="entry name" value="CARRIER DOMAIN-CONTAINING PROTEIN"/>
    <property type="match status" value="1"/>
</dbReference>
<evidence type="ECO:0000256" key="2">
    <source>
        <dbReference type="ARBA" id="ARBA00022553"/>
    </source>
</evidence>
<dbReference type="EMBL" id="CAXLJM020000024">
    <property type="protein sequence ID" value="CAL8091281.1"/>
    <property type="molecule type" value="Genomic_DNA"/>
</dbReference>
<accession>A0ABP1Q7W6</accession>
<proteinExistence type="predicted"/>
<dbReference type="Gene3D" id="3.40.50.12780">
    <property type="entry name" value="N-terminal domain of ligase-like"/>
    <property type="match status" value="1"/>
</dbReference>
<evidence type="ECO:0000259" key="4">
    <source>
        <dbReference type="Pfam" id="PF00501"/>
    </source>
</evidence>
<protein>
    <recommendedName>
        <fullName evidence="4">AMP-dependent synthetase/ligase domain-containing protein</fullName>
    </recommendedName>
</protein>
<dbReference type="SUPFAM" id="SSF56801">
    <property type="entry name" value="Acetyl-CoA synthetase-like"/>
    <property type="match status" value="1"/>
</dbReference>